<keyword evidence="2 5" id="KW-0812">Transmembrane</keyword>
<reference evidence="6" key="1">
    <citation type="journal article" date="2022" name="IScience">
        <title>Evolution of zygomycete secretomes and the origins of terrestrial fungal ecologies.</title>
        <authorList>
            <person name="Chang Y."/>
            <person name="Wang Y."/>
            <person name="Mondo S."/>
            <person name="Ahrendt S."/>
            <person name="Andreopoulos W."/>
            <person name="Barry K."/>
            <person name="Beard J."/>
            <person name="Benny G.L."/>
            <person name="Blankenship S."/>
            <person name="Bonito G."/>
            <person name="Cuomo C."/>
            <person name="Desiro A."/>
            <person name="Gervers K.A."/>
            <person name="Hundley H."/>
            <person name="Kuo A."/>
            <person name="LaButti K."/>
            <person name="Lang B.F."/>
            <person name="Lipzen A."/>
            <person name="O'Donnell K."/>
            <person name="Pangilinan J."/>
            <person name="Reynolds N."/>
            <person name="Sandor L."/>
            <person name="Smith M.E."/>
            <person name="Tsang A."/>
            <person name="Grigoriev I.V."/>
            <person name="Stajich J.E."/>
            <person name="Spatafora J.W."/>
        </authorList>
    </citation>
    <scope>NUCLEOTIDE SEQUENCE</scope>
    <source>
        <strain evidence="6">RSA 2281</strain>
    </source>
</reference>
<dbReference type="Pfam" id="PF08507">
    <property type="entry name" value="COPI_assoc"/>
    <property type="match status" value="1"/>
</dbReference>
<dbReference type="PANTHER" id="PTHR28128">
    <property type="entry name" value="GOLGI APPARATUS MEMBRANE PROTEIN TVP15"/>
    <property type="match status" value="1"/>
</dbReference>
<proteinExistence type="predicted"/>
<feature type="transmembrane region" description="Helical" evidence="5">
    <location>
        <begin position="15"/>
        <end position="38"/>
    </location>
</feature>
<keyword evidence="3 5" id="KW-1133">Transmembrane helix</keyword>
<comment type="caution">
    <text evidence="6">The sequence shown here is derived from an EMBL/GenBank/DDBJ whole genome shotgun (WGS) entry which is preliminary data.</text>
</comment>
<feature type="transmembrane region" description="Helical" evidence="5">
    <location>
        <begin position="100"/>
        <end position="119"/>
    </location>
</feature>
<dbReference type="AlphaFoldDB" id="A0AAD5KLB5"/>
<keyword evidence="4 5" id="KW-0472">Membrane</keyword>
<gene>
    <name evidence="6" type="ORF">BDA99DRAFT_498101</name>
</gene>
<organism evidence="6 7">
    <name type="scientific">Phascolomyces articulosus</name>
    <dbReference type="NCBI Taxonomy" id="60185"/>
    <lineage>
        <taxon>Eukaryota</taxon>
        <taxon>Fungi</taxon>
        <taxon>Fungi incertae sedis</taxon>
        <taxon>Mucoromycota</taxon>
        <taxon>Mucoromycotina</taxon>
        <taxon>Mucoromycetes</taxon>
        <taxon>Mucorales</taxon>
        <taxon>Lichtheimiaceae</taxon>
        <taxon>Phascolomyces</taxon>
    </lineage>
</organism>
<evidence type="ECO:0000313" key="6">
    <source>
        <dbReference type="EMBL" id="KAI9274636.1"/>
    </source>
</evidence>
<evidence type="ECO:0000313" key="7">
    <source>
        <dbReference type="Proteomes" id="UP001209540"/>
    </source>
</evidence>
<comment type="subcellular location">
    <subcellularLocation>
        <location evidence="1">Membrane</location>
        <topology evidence="1">Multi-pass membrane protein</topology>
    </subcellularLocation>
</comment>
<dbReference type="InterPro" id="IPR013714">
    <property type="entry name" value="Golgi_TVP15"/>
</dbReference>
<accession>A0AAD5KLB5</accession>
<evidence type="ECO:0000256" key="1">
    <source>
        <dbReference type="ARBA" id="ARBA00004141"/>
    </source>
</evidence>
<protein>
    <submittedName>
        <fullName evidence="6">COPI associated protein-domain-containing protein</fullName>
    </submittedName>
</protein>
<dbReference type="Proteomes" id="UP001209540">
    <property type="component" value="Unassembled WGS sequence"/>
</dbReference>
<dbReference type="EMBL" id="JAIXMP010000004">
    <property type="protein sequence ID" value="KAI9274636.1"/>
    <property type="molecule type" value="Genomic_DNA"/>
</dbReference>
<feature type="transmembrane region" description="Helical" evidence="5">
    <location>
        <begin position="44"/>
        <end position="62"/>
    </location>
</feature>
<name>A0AAD5KLB5_9FUNG</name>
<evidence type="ECO:0000256" key="3">
    <source>
        <dbReference type="ARBA" id="ARBA00022989"/>
    </source>
</evidence>
<sequence length="188" mass="20113">MDRVMDSVRNVNHSLVFRIINIIVACFMIIGGVCTIITGGFPQFIRGIYCIIFGVIVFLFEFRLPSVITQHASFLFSFIGRGIFYIFIGCIILNYLPLAIASGVIVAVFGVAYVILQFIPGIEAPSNMKRQALDDSLAGGGGVSGGGGRAAQWAAEHDQPYGSPTNYGPSAADTGFTANVNHNSQSVV</sequence>
<keyword evidence="7" id="KW-1185">Reference proteome</keyword>
<evidence type="ECO:0000256" key="5">
    <source>
        <dbReference type="SAM" id="Phobius"/>
    </source>
</evidence>
<dbReference type="GO" id="GO:0000139">
    <property type="term" value="C:Golgi membrane"/>
    <property type="evidence" value="ECO:0007669"/>
    <property type="project" value="TreeGrafter"/>
</dbReference>
<evidence type="ECO:0000256" key="4">
    <source>
        <dbReference type="ARBA" id="ARBA00023136"/>
    </source>
</evidence>
<dbReference type="PANTHER" id="PTHR28128:SF1">
    <property type="entry name" value="GOLGI APPARATUS MEMBRANE PROTEIN TVP15"/>
    <property type="match status" value="1"/>
</dbReference>
<evidence type="ECO:0000256" key="2">
    <source>
        <dbReference type="ARBA" id="ARBA00022692"/>
    </source>
</evidence>
<reference evidence="6" key="2">
    <citation type="submission" date="2023-02" db="EMBL/GenBank/DDBJ databases">
        <authorList>
            <consortium name="DOE Joint Genome Institute"/>
            <person name="Mondo S.J."/>
            <person name="Chang Y."/>
            <person name="Wang Y."/>
            <person name="Ahrendt S."/>
            <person name="Andreopoulos W."/>
            <person name="Barry K."/>
            <person name="Beard J."/>
            <person name="Benny G.L."/>
            <person name="Blankenship S."/>
            <person name="Bonito G."/>
            <person name="Cuomo C."/>
            <person name="Desiro A."/>
            <person name="Gervers K.A."/>
            <person name="Hundley H."/>
            <person name="Kuo A."/>
            <person name="LaButti K."/>
            <person name="Lang B.F."/>
            <person name="Lipzen A."/>
            <person name="O'Donnell K."/>
            <person name="Pangilinan J."/>
            <person name="Reynolds N."/>
            <person name="Sandor L."/>
            <person name="Smith M.W."/>
            <person name="Tsang A."/>
            <person name="Grigoriev I.V."/>
            <person name="Stajich J.E."/>
            <person name="Spatafora J.W."/>
        </authorList>
    </citation>
    <scope>NUCLEOTIDE SEQUENCE</scope>
    <source>
        <strain evidence="6">RSA 2281</strain>
    </source>
</reference>
<dbReference type="GO" id="GO:0016192">
    <property type="term" value="P:vesicle-mediated transport"/>
    <property type="evidence" value="ECO:0007669"/>
    <property type="project" value="TreeGrafter"/>
</dbReference>
<feature type="transmembrane region" description="Helical" evidence="5">
    <location>
        <begin position="74"/>
        <end position="94"/>
    </location>
</feature>